<protein>
    <submittedName>
        <fullName evidence="1">Uncharacterized protein</fullName>
    </submittedName>
</protein>
<evidence type="ECO:0000313" key="1">
    <source>
        <dbReference type="EMBL" id="KKL62690.1"/>
    </source>
</evidence>
<sequence length="97" mass="11020">MISDSLIVTLMTTANKDKLKYLVDNNLSLIGFAQNHPKFSKVMFWASILSPLVDVDGISAEKAMDSLQKNRPDIAQIVTLDWLRNQVEEVKRWKNGD</sequence>
<comment type="caution">
    <text evidence="1">The sequence shown here is derived from an EMBL/GenBank/DDBJ whole genome shotgun (WGS) entry which is preliminary data.</text>
</comment>
<dbReference type="AlphaFoldDB" id="A0A0F9FZ92"/>
<name>A0A0F9FZ92_9ZZZZ</name>
<accession>A0A0F9FZ92</accession>
<reference evidence="1" key="1">
    <citation type="journal article" date="2015" name="Nature">
        <title>Complex archaea that bridge the gap between prokaryotes and eukaryotes.</title>
        <authorList>
            <person name="Spang A."/>
            <person name="Saw J.H."/>
            <person name="Jorgensen S.L."/>
            <person name="Zaremba-Niedzwiedzka K."/>
            <person name="Martijn J."/>
            <person name="Lind A.E."/>
            <person name="van Eijk R."/>
            <person name="Schleper C."/>
            <person name="Guy L."/>
            <person name="Ettema T.J."/>
        </authorList>
    </citation>
    <scope>NUCLEOTIDE SEQUENCE</scope>
</reference>
<organism evidence="1">
    <name type="scientific">marine sediment metagenome</name>
    <dbReference type="NCBI Taxonomy" id="412755"/>
    <lineage>
        <taxon>unclassified sequences</taxon>
        <taxon>metagenomes</taxon>
        <taxon>ecological metagenomes</taxon>
    </lineage>
</organism>
<dbReference type="EMBL" id="LAZR01028412">
    <property type="protein sequence ID" value="KKL62690.1"/>
    <property type="molecule type" value="Genomic_DNA"/>
</dbReference>
<gene>
    <name evidence="1" type="ORF">LCGC14_2182690</name>
</gene>
<proteinExistence type="predicted"/>